<evidence type="ECO:0000256" key="1">
    <source>
        <dbReference type="SAM" id="MobiDB-lite"/>
    </source>
</evidence>
<dbReference type="Pfam" id="PF13811">
    <property type="entry name" value="DUF4186"/>
    <property type="match status" value="1"/>
</dbReference>
<sequence>MKDSLASLFERLSRSSFRQRFRLGSQEQQYLANKGLETILEHGKDFIAKRLAPAEIPNDGKQTPFKGHPIFLAQHATATCCRGCIEKWHEIEAGRALNQAEQDYILGVIAHWLNLQESRPPKIRATPSTSQKKAKPKSEDGQGSLF</sequence>
<comment type="caution">
    <text evidence="2">The sequence shown here is derived from an EMBL/GenBank/DDBJ whole genome shotgun (WGS) entry which is preliminary data.</text>
</comment>
<organism evidence="2 3">
    <name type="scientific">Zymomonas mobilis</name>
    <dbReference type="NCBI Taxonomy" id="542"/>
    <lineage>
        <taxon>Bacteria</taxon>
        <taxon>Pseudomonadati</taxon>
        <taxon>Pseudomonadota</taxon>
        <taxon>Alphaproteobacteria</taxon>
        <taxon>Sphingomonadales</taxon>
        <taxon>Zymomonadaceae</taxon>
        <taxon>Zymomonas</taxon>
    </lineage>
</organism>
<dbReference type="Proteomes" id="UP000316887">
    <property type="component" value="Unassembled WGS sequence"/>
</dbReference>
<dbReference type="EMBL" id="VFOF01000001">
    <property type="protein sequence ID" value="TQL17410.1"/>
    <property type="molecule type" value="Genomic_DNA"/>
</dbReference>
<gene>
    <name evidence="2" type="ORF">FBY58_0992</name>
</gene>
<reference evidence="2 3" key="1">
    <citation type="submission" date="2019-06" db="EMBL/GenBank/DDBJ databases">
        <title>Genome sequencing of Zymomonas mobilis strains for genetic engineering and biofuel applications.</title>
        <authorList>
            <person name="Teravest M."/>
        </authorList>
    </citation>
    <scope>NUCLEOTIDE SEQUENCE [LARGE SCALE GENOMIC DNA]</scope>
    <source>
        <strain evidence="2 3">AN0101</strain>
    </source>
</reference>
<dbReference type="InterPro" id="IPR020378">
    <property type="entry name" value="DUF4186"/>
</dbReference>
<evidence type="ECO:0000313" key="3">
    <source>
        <dbReference type="Proteomes" id="UP000316887"/>
    </source>
</evidence>
<name>A0A542W1E3_ZYMMB</name>
<evidence type="ECO:0000313" key="2">
    <source>
        <dbReference type="EMBL" id="TQL17410.1"/>
    </source>
</evidence>
<dbReference type="RefSeq" id="WP_141919755.1">
    <property type="nucleotide sequence ID" value="NZ_VFOF01000001.1"/>
</dbReference>
<dbReference type="OrthoDB" id="3781311at2"/>
<feature type="region of interest" description="Disordered" evidence="1">
    <location>
        <begin position="120"/>
        <end position="146"/>
    </location>
</feature>
<proteinExistence type="predicted"/>
<protein>
    <submittedName>
        <fullName evidence="2">Uncharacterized protein DUF4186</fullName>
    </submittedName>
</protein>
<dbReference type="AlphaFoldDB" id="A0A542W1E3"/>
<accession>A0A542W1E3</accession>